<dbReference type="Gene3D" id="3.30.420.40">
    <property type="match status" value="2"/>
</dbReference>
<keyword evidence="6 8" id="KW-0012">Acyltransferase</keyword>
<sequence>MILGIETSCDETAVAVLDGEGHILSNILDSQVEVHARYGGVVPELASRRHMECLELLTREALGLANVSLSQLTGIAVTNRPGLVGALLVGVNFAKALAFATKIPLVTVNHLEGHLASAWLSNPNFPTPAMVLIASGGHTHLALVPHRGEYQFIGWTMDDAAGEAFDKGAKMLGLPYPGGPAIDRLAQQGNAQYVSFPRPTLQSHNFNFSFSGLKTALRYFVRDEQQKGNSPLPVADIAASYQEAIVDVLVEKLCRAARQYDVKAISVVGGVAANSRLRLRLEERARTLGLHVTLPPRALCTDNGAMIAAAGLEKLKRKERATWDVDAISTLQCKYDESAMAGLPSQ</sequence>
<evidence type="ECO:0000256" key="8">
    <source>
        <dbReference type="HAMAP-Rule" id="MF_01445"/>
    </source>
</evidence>
<comment type="cofactor">
    <cofactor evidence="8">
        <name>Fe(2+)</name>
        <dbReference type="ChEBI" id="CHEBI:29033"/>
    </cofactor>
    <text evidence="8">Binds 1 Fe(2+) ion per subunit.</text>
</comment>
<dbReference type="GO" id="GO:0005506">
    <property type="term" value="F:iron ion binding"/>
    <property type="evidence" value="ECO:0007669"/>
    <property type="project" value="UniProtKB-UniRule"/>
</dbReference>
<dbReference type="HAMAP" id="MF_01445">
    <property type="entry name" value="TsaD"/>
    <property type="match status" value="1"/>
</dbReference>
<feature type="binding site" evidence="8">
    <location>
        <position position="274"/>
    </location>
    <ligand>
        <name>substrate</name>
    </ligand>
</feature>
<dbReference type="PANTHER" id="PTHR11735:SF6">
    <property type="entry name" value="TRNA N6-ADENOSINE THREONYLCARBAMOYLTRANSFERASE, MITOCHONDRIAL"/>
    <property type="match status" value="1"/>
</dbReference>
<dbReference type="FunFam" id="3.30.420.40:FF:000040">
    <property type="entry name" value="tRNA N6-adenosine threonylcarbamoyltransferase"/>
    <property type="match status" value="1"/>
</dbReference>
<feature type="binding site" evidence="8">
    <location>
        <position position="166"/>
    </location>
    <ligand>
        <name>substrate</name>
    </ligand>
</feature>
<feature type="binding site" evidence="8">
    <location>
        <begin position="133"/>
        <end position="137"/>
    </location>
    <ligand>
        <name>substrate</name>
    </ligand>
</feature>
<keyword evidence="3 8" id="KW-0819">tRNA processing</keyword>
<evidence type="ECO:0000313" key="11">
    <source>
        <dbReference type="Proteomes" id="UP001302494"/>
    </source>
</evidence>
<feature type="binding site" evidence="8">
    <location>
        <position position="183"/>
    </location>
    <ligand>
        <name>substrate</name>
    </ligand>
</feature>
<gene>
    <name evidence="8 10" type="primary">tsaD</name>
    <name evidence="10" type="ORF">PQG83_19220</name>
</gene>
<keyword evidence="11" id="KW-1185">Reference proteome</keyword>
<accession>A0AA96GKC1</accession>
<dbReference type="GO" id="GO:0061711">
    <property type="term" value="F:tRNA N(6)-L-threonylcarbamoyladenine synthase activity"/>
    <property type="evidence" value="ECO:0007669"/>
    <property type="project" value="UniProtKB-EC"/>
</dbReference>
<feature type="binding site" evidence="8">
    <location>
        <position position="179"/>
    </location>
    <ligand>
        <name>substrate</name>
    </ligand>
</feature>
<dbReference type="InterPro" id="IPR017861">
    <property type="entry name" value="KAE1/TsaD"/>
</dbReference>
<dbReference type="EMBL" id="CP116968">
    <property type="protein sequence ID" value="WNM61850.1"/>
    <property type="molecule type" value="Genomic_DNA"/>
</dbReference>
<comment type="catalytic activity">
    <reaction evidence="7 8">
        <text>L-threonylcarbamoyladenylate + adenosine(37) in tRNA = N(6)-L-threonylcarbamoyladenosine(37) in tRNA + AMP + H(+)</text>
        <dbReference type="Rhea" id="RHEA:37059"/>
        <dbReference type="Rhea" id="RHEA-COMP:10162"/>
        <dbReference type="Rhea" id="RHEA-COMP:10163"/>
        <dbReference type="ChEBI" id="CHEBI:15378"/>
        <dbReference type="ChEBI" id="CHEBI:73682"/>
        <dbReference type="ChEBI" id="CHEBI:74411"/>
        <dbReference type="ChEBI" id="CHEBI:74418"/>
        <dbReference type="ChEBI" id="CHEBI:456215"/>
        <dbReference type="EC" id="2.3.1.234"/>
    </reaction>
</comment>
<keyword evidence="2 8" id="KW-0808">Transferase</keyword>
<proteinExistence type="inferred from homology"/>
<dbReference type="PANTHER" id="PTHR11735">
    <property type="entry name" value="TRNA N6-ADENOSINE THREONYLCARBAMOYLTRANSFERASE"/>
    <property type="match status" value="1"/>
</dbReference>
<comment type="subcellular location">
    <subcellularLocation>
        <location evidence="8">Cytoplasm</location>
    </subcellularLocation>
</comment>
<feature type="binding site" evidence="8">
    <location>
        <position position="110"/>
    </location>
    <ligand>
        <name>Fe cation</name>
        <dbReference type="ChEBI" id="CHEBI:24875"/>
    </ligand>
</feature>
<keyword evidence="1 8" id="KW-0963">Cytoplasm</keyword>
<dbReference type="RefSeq" id="WP_312744460.1">
    <property type="nucleotide sequence ID" value="NZ_CP116968.1"/>
</dbReference>
<comment type="similarity">
    <text evidence="8">Belongs to the KAE1 / TsaD family.</text>
</comment>
<evidence type="ECO:0000259" key="9">
    <source>
        <dbReference type="Pfam" id="PF00814"/>
    </source>
</evidence>
<evidence type="ECO:0000256" key="4">
    <source>
        <dbReference type="ARBA" id="ARBA00022723"/>
    </source>
</evidence>
<feature type="binding site" evidence="8">
    <location>
        <position position="302"/>
    </location>
    <ligand>
        <name>Fe cation</name>
        <dbReference type="ChEBI" id="CHEBI:24875"/>
    </ligand>
</feature>
<evidence type="ECO:0000256" key="3">
    <source>
        <dbReference type="ARBA" id="ARBA00022694"/>
    </source>
</evidence>
<feature type="domain" description="Gcp-like" evidence="9">
    <location>
        <begin position="22"/>
        <end position="308"/>
    </location>
</feature>
<dbReference type="InterPro" id="IPR000905">
    <property type="entry name" value="Gcp-like_dom"/>
</dbReference>
<dbReference type="NCBIfam" id="TIGR03723">
    <property type="entry name" value="T6A_TsaD_YgjD"/>
    <property type="match status" value="1"/>
</dbReference>
<dbReference type="InterPro" id="IPR043129">
    <property type="entry name" value="ATPase_NBD"/>
</dbReference>
<evidence type="ECO:0000313" key="10">
    <source>
        <dbReference type="EMBL" id="WNM61850.1"/>
    </source>
</evidence>
<evidence type="ECO:0000256" key="5">
    <source>
        <dbReference type="ARBA" id="ARBA00023004"/>
    </source>
</evidence>
<dbReference type="KEGG" id="nneo:PQG83_19220"/>
<reference evidence="10 11" key="1">
    <citation type="submission" date="2023-01" db="EMBL/GenBank/DDBJ databases">
        <title>Cultivation and genomic characterization of new, ubiquitous marine nitrite-oxidizing bacteria from the Nitrospirales.</title>
        <authorList>
            <person name="Mueller A.J."/>
            <person name="Daebeler A."/>
            <person name="Herbold C.W."/>
            <person name="Kirkegaard R.H."/>
            <person name="Daims H."/>
        </authorList>
    </citation>
    <scope>NUCLEOTIDE SEQUENCE [LARGE SCALE GENOMIC DNA]</scope>
    <source>
        <strain evidence="10 11">DK</strain>
    </source>
</reference>
<organism evidence="10 11">
    <name type="scientific">Candidatus Nitrospira neomarina</name>
    <dbReference type="NCBI Taxonomy" id="3020899"/>
    <lineage>
        <taxon>Bacteria</taxon>
        <taxon>Pseudomonadati</taxon>
        <taxon>Nitrospirota</taxon>
        <taxon>Nitrospiria</taxon>
        <taxon>Nitrospirales</taxon>
        <taxon>Nitrospiraceae</taxon>
        <taxon>Nitrospira</taxon>
    </lineage>
</organism>
<evidence type="ECO:0000256" key="6">
    <source>
        <dbReference type="ARBA" id="ARBA00023315"/>
    </source>
</evidence>
<dbReference type="Proteomes" id="UP001302494">
    <property type="component" value="Chromosome"/>
</dbReference>
<dbReference type="InterPro" id="IPR022450">
    <property type="entry name" value="TsaD"/>
</dbReference>
<dbReference type="NCBIfam" id="TIGR00329">
    <property type="entry name" value="gcp_kae1"/>
    <property type="match status" value="1"/>
</dbReference>
<name>A0AA96GKC1_9BACT</name>
<feature type="binding site" evidence="8">
    <location>
        <position position="114"/>
    </location>
    <ligand>
        <name>Fe cation</name>
        <dbReference type="ChEBI" id="CHEBI:24875"/>
    </ligand>
</feature>
<evidence type="ECO:0000256" key="2">
    <source>
        <dbReference type="ARBA" id="ARBA00022679"/>
    </source>
</evidence>
<evidence type="ECO:0000256" key="1">
    <source>
        <dbReference type="ARBA" id="ARBA00022490"/>
    </source>
</evidence>
<evidence type="ECO:0000256" key="7">
    <source>
        <dbReference type="ARBA" id="ARBA00048117"/>
    </source>
</evidence>
<dbReference type="CDD" id="cd24133">
    <property type="entry name" value="ASKHA_NBD_TsaD_bac"/>
    <property type="match status" value="1"/>
</dbReference>
<dbReference type="PRINTS" id="PR00789">
    <property type="entry name" value="OSIALOPTASE"/>
</dbReference>
<comment type="function">
    <text evidence="8">Required for the formation of a threonylcarbamoyl group on adenosine at position 37 (t(6)A37) in tRNAs that read codons beginning with adenine. Is involved in the transfer of the threonylcarbamoyl moiety of threonylcarbamoyl-AMP (TC-AMP) to the N6 group of A37, together with TsaE and TsaB. TsaD likely plays a direct catalytic role in this reaction.</text>
</comment>
<dbReference type="GO" id="GO:0002949">
    <property type="term" value="P:tRNA threonylcarbamoyladenosine modification"/>
    <property type="evidence" value="ECO:0007669"/>
    <property type="project" value="UniProtKB-UniRule"/>
</dbReference>
<dbReference type="SUPFAM" id="SSF53067">
    <property type="entry name" value="Actin-like ATPase domain"/>
    <property type="match status" value="1"/>
</dbReference>
<dbReference type="Pfam" id="PF00814">
    <property type="entry name" value="TsaD"/>
    <property type="match status" value="1"/>
</dbReference>
<dbReference type="EC" id="2.3.1.234" evidence="8"/>
<dbReference type="AlphaFoldDB" id="A0AA96GKC1"/>
<dbReference type="GO" id="GO:0005737">
    <property type="term" value="C:cytoplasm"/>
    <property type="evidence" value="ECO:0007669"/>
    <property type="project" value="UniProtKB-SubCell"/>
</dbReference>
<protein>
    <recommendedName>
        <fullName evidence="8">tRNA N6-adenosine threonylcarbamoyltransferase</fullName>
        <ecNumber evidence="8">2.3.1.234</ecNumber>
    </recommendedName>
    <alternativeName>
        <fullName evidence="8">N6-L-threonylcarbamoyladenine synthase</fullName>
        <shortName evidence="8">t(6)A synthase</shortName>
    </alternativeName>
    <alternativeName>
        <fullName evidence="8">t(6)A37 threonylcarbamoyladenosine biosynthesis protein TsaD</fullName>
    </alternativeName>
    <alternativeName>
        <fullName evidence="8">tRNA threonylcarbamoyladenosine biosynthesis protein TsaD</fullName>
    </alternativeName>
</protein>
<keyword evidence="4 8" id="KW-0479">Metal-binding</keyword>
<keyword evidence="5 8" id="KW-0408">Iron</keyword>